<feature type="site" description="Discriminates between blocked and unblocked aminoacyl-tRNA" evidence="7">
    <location>
        <position position="10"/>
    </location>
</feature>
<organism evidence="10 11">
    <name type="scientific">Chlamydophila parapsittaci</name>
    <dbReference type="NCBI Taxonomy" id="344886"/>
    <lineage>
        <taxon>Bacteria</taxon>
        <taxon>Pseudomonadati</taxon>
        <taxon>Chlamydiota</taxon>
        <taxon>Chlamydiia</taxon>
        <taxon>Chlamydiales</taxon>
        <taxon>Chlamydiaceae</taxon>
        <taxon>Chlamydia/Chlamydophila group</taxon>
        <taxon>Chlamydia</taxon>
    </lineage>
</organism>
<dbReference type="PROSITE" id="PS01195">
    <property type="entry name" value="PEPT_TRNA_HYDROL_1"/>
    <property type="match status" value="1"/>
</dbReference>
<dbReference type="Gene3D" id="3.40.50.1470">
    <property type="entry name" value="Peptidyl-tRNA hydrolase"/>
    <property type="match status" value="1"/>
</dbReference>
<dbReference type="HAMAP" id="MF_00083">
    <property type="entry name" value="Pept_tRNA_hydro_bact"/>
    <property type="match status" value="1"/>
</dbReference>
<comment type="catalytic activity">
    <reaction evidence="7 8">
        <text>an N-acyl-L-alpha-aminoacyl-tRNA + H2O = an N-acyl-L-amino acid + a tRNA + H(+)</text>
        <dbReference type="Rhea" id="RHEA:54448"/>
        <dbReference type="Rhea" id="RHEA-COMP:10123"/>
        <dbReference type="Rhea" id="RHEA-COMP:13883"/>
        <dbReference type="ChEBI" id="CHEBI:15377"/>
        <dbReference type="ChEBI" id="CHEBI:15378"/>
        <dbReference type="ChEBI" id="CHEBI:59874"/>
        <dbReference type="ChEBI" id="CHEBI:78442"/>
        <dbReference type="ChEBI" id="CHEBI:138191"/>
        <dbReference type="EC" id="3.1.1.29"/>
    </reaction>
</comment>
<keyword evidence="4 7" id="KW-0694">RNA-binding</keyword>
<comment type="function">
    <text evidence="7">Catalyzes the release of premature peptidyl moieties from peptidyl-tRNA molecules trapped in stalled 50S ribosomal subunits, and thus maintains levels of free tRNAs and 50S ribosomes.</text>
</comment>
<feature type="binding site" evidence="7">
    <location>
        <position position="15"/>
    </location>
    <ligand>
        <name>tRNA</name>
        <dbReference type="ChEBI" id="CHEBI:17843"/>
    </ligand>
</feature>
<name>A0ABX5VZB0_9CHLA</name>
<dbReference type="PANTHER" id="PTHR17224:SF1">
    <property type="entry name" value="PEPTIDYL-TRNA HYDROLASE"/>
    <property type="match status" value="1"/>
</dbReference>
<evidence type="ECO:0000256" key="1">
    <source>
        <dbReference type="ARBA" id="ARBA00013260"/>
    </source>
</evidence>
<proteinExistence type="inferred from homology"/>
<comment type="caution">
    <text evidence="7">Lacks conserved residue(s) required for the propagation of feature annotation.</text>
</comment>
<comment type="subcellular location">
    <subcellularLocation>
        <location evidence="7">Cytoplasm</location>
    </subcellularLocation>
</comment>
<dbReference type="NCBIfam" id="TIGR00447">
    <property type="entry name" value="pth"/>
    <property type="match status" value="1"/>
</dbReference>
<keyword evidence="2 7" id="KW-0820">tRNA-binding</keyword>
<feature type="binding site" evidence="7">
    <location>
        <position position="69"/>
    </location>
    <ligand>
        <name>tRNA</name>
        <dbReference type="ChEBI" id="CHEBI:17843"/>
    </ligand>
</feature>
<dbReference type="CDD" id="cd00462">
    <property type="entry name" value="PTH"/>
    <property type="match status" value="1"/>
</dbReference>
<keyword evidence="7" id="KW-0963">Cytoplasm</keyword>
<dbReference type="InterPro" id="IPR036416">
    <property type="entry name" value="Pept_tRNA_hydro_sf"/>
</dbReference>
<dbReference type="PANTHER" id="PTHR17224">
    <property type="entry name" value="PEPTIDYL-TRNA HYDROLASE"/>
    <property type="match status" value="1"/>
</dbReference>
<sequence length="183" mass="20193">MTSLVVAIGNPGRQYIWTRHNIGFLCVDRLVQQFPGVHFKEAPKLFSDIAKVESSQGSMVFIKPRTYVNLSGKAVLAVKGYYNIATDRILVIADDVNQPFGNIRLRQSAGGGGHKGIKSITQSLGSNDYWQLRLGIGRPQRENVELSDFVLGQFTEEEQIGIQSLFIEASALFSQWCSGAQTA</sequence>
<evidence type="ECO:0000256" key="3">
    <source>
        <dbReference type="ARBA" id="ARBA00022801"/>
    </source>
</evidence>
<dbReference type="GeneID" id="12243278"/>
<dbReference type="InterPro" id="IPR001328">
    <property type="entry name" value="Pept_tRNA_hydro"/>
</dbReference>
<comment type="similarity">
    <text evidence="5 7 9">Belongs to the PTH family.</text>
</comment>
<evidence type="ECO:0000256" key="2">
    <source>
        <dbReference type="ARBA" id="ARBA00022555"/>
    </source>
</evidence>
<dbReference type="Pfam" id="PF01195">
    <property type="entry name" value="Pept_tRNA_hydro"/>
    <property type="match status" value="1"/>
</dbReference>
<evidence type="ECO:0000313" key="11">
    <source>
        <dbReference type="Proteomes" id="UP000320536"/>
    </source>
</evidence>
<evidence type="ECO:0000256" key="4">
    <source>
        <dbReference type="ARBA" id="ARBA00022884"/>
    </source>
</evidence>
<accession>A0ABX5VZB0</accession>
<feature type="active site" description="Proton acceptor" evidence="7">
    <location>
        <position position="20"/>
    </location>
</feature>
<evidence type="ECO:0000313" key="10">
    <source>
        <dbReference type="EMBL" id="QDE37024.1"/>
    </source>
</evidence>
<dbReference type="GO" id="GO:0004045">
    <property type="term" value="F:peptidyl-tRNA hydrolase activity"/>
    <property type="evidence" value="ECO:0007669"/>
    <property type="project" value="UniProtKB-EC"/>
</dbReference>
<comment type="function">
    <text evidence="7">Hydrolyzes ribosome-free peptidyl-tRNAs (with 1 or more amino acids incorporated), which drop off the ribosome during protein synthesis, or as a result of ribosome stalling.</text>
</comment>
<keyword evidence="11" id="KW-1185">Reference proteome</keyword>
<comment type="subunit">
    <text evidence="7">Monomer.</text>
</comment>
<evidence type="ECO:0000256" key="7">
    <source>
        <dbReference type="HAMAP-Rule" id="MF_00083"/>
    </source>
</evidence>
<protein>
    <recommendedName>
        <fullName evidence="6 7">Peptidyl-tRNA hydrolase</fullName>
        <shortName evidence="7">Pth</shortName>
        <ecNumber evidence="1 7">3.1.1.29</ecNumber>
    </recommendedName>
</protein>
<dbReference type="Proteomes" id="UP000320536">
    <property type="component" value="Chromosome"/>
</dbReference>
<evidence type="ECO:0000256" key="6">
    <source>
        <dbReference type="ARBA" id="ARBA00050038"/>
    </source>
</evidence>
<feature type="binding site" evidence="7">
    <location>
        <position position="67"/>
    </location>
    <ligand>
        <name>tRNA</name>
        <dbReference type="ChEBI" id="CHEBI:17843"/>
    </ligand>
</feature>
<evidence type="ECO:0000256" key="9">
    <source>
        <dbReference type="RuleBase" id="RU004320"/>
    </source>
</evidence>
<dbReference type="SUPFAM" id="SSF53178">
    <property type="entry name" value="Peptidyl-tRNA hydrolase-like"/>
    <property type="match status" value="1"/>
</dbReference>
<reference evidence="10 11" key="1">
    <citation type="journal article" date="2020" name="Data Brief">
        <title>Data of de novo genome assembly of the Chlamydia psittaci strain isolated from the livestock in Volga Region, Russian Federation.</title>
        <authorList>
            <person name="Feodorova V.A."/>
            <person name="Zaitsev S.S."/>
            <person name="Khizhnyakova M.A."/>
            <person name="Saltykov Y.V."/>
            <person name="Evstifeev V.V."/>
            <person name="Khusainov F.M."/>
            <person name="Yakovlev S.I."/>
            <person name="Larionova O.S."/>
            <person name="Motin V.L."/>
        </authorList>
    </citation>
    <scope>NUCLEOTIDE SEQUENCE [LARGE SCALE GENOMIC DNA]</scope>
    <source>
        <strain evidence="10 11">Rostinovo-70</strain>
    </source>
</reference>
<dbReference type="InterPro" id="IPR018171">
    <property type="entry name" value="Pept_tRNA_hydro_CS"/>
</dbReference>
<dbReference type="RefSeq" id="WP_006343480.1">
    <property type="nucleotide sequence ID" value="NZ_CP041038.1"/>
</dbReference>
<keyword evidence="3 7" id="KW-0378">Hydrolase</keyword>
<gene>
    <name evidence="7" type="primary">pth</name>
    <name evidence="10" type="ORF">FI836_01685</name>
</gene>
<dbReference type="EC" id="3.1.1.29" evidence="1 7"/>
<feature type="site" description="Stabilizes the basic form of H active site to accept a proton" evidence="7">
    <location>
        <position position="94"/>
    </location>
</feature>
<evidence type="ECO:0000256" key="8">
    <source>
        <dbReference type="RuleBase" id="RU000673"/>
    </source>
</evidence>
<evidence type="ECO:0000256" key="5">
    <source>
        <dbReference type="ARBA" id="ARBA00038063"/>
    </source>
</evidence>
<dbReference type="EMBL" id="CP041038">
    <property type="protein sequence ID" value="QDE37024.1"/>
    <property type="molecule type" value="Genomic_DNA"/>
</dbReference>